<evidence type="ECO:0000313" key="5">
    <source>
        <dbReference type="EMBL" id="PLB52029.1"/>
    </source>
</evidence>
<dbReference type="AlphaFoldDB" id="A0A2I2GGM2"/>
<gene>
    <name evidence="5" type="ORF">P170DRAFT_352933</name>
</gene>
<evidence type="ECO:0000313" key="6">
    <source>
        <dbReference type="Proteomes" id="UP000234275"/>
    </source>
</evidence>
<reference evidence="5 6" key="1">
    <citation type="submission" date="2016-12" db="EMBL/GenBank/DDBJ databases">
        <title>The genomes of Aspergillus section Nigri reveals drivers in fungal speciation.</title>
        <authorList>
            <consortium name="DOE Joint Genome Institute"/>
            <person name="Vesth T.C."/>
            <person name="Nybo J."/>
            <person name="Theobald S."/>
            <person name="Brandl J."/>
            <person name="Frisvad J.C."/>
            <person name="Nielsen K.F."/>
            <person name="Lyhne E.K."/>
            <person name="Kogle M.E."/>
            <person name="Kuo A."/>
            <person name="Riley R."/>
            <person name="Clum A."/>
            <person name="Nolan M."/>
            <person name="Lipzen A."/>
            <person name="Salamov A."/>
            <person name="Henrissat B."/>
            <person name="Wiebenga A."/>
            <person name="De Vries R.P."/>
            <person name="Grigoriev I.V."/>
            <person name="Mortensen U.H."/>
            <person name="Andersen M.R."/>
            <person name="Baker S.E."/>
        </authorList>
    </citation>
    <scope>NUCLEOTIDE SEQUENCE [LARGE SCALE GENOMIC DNA]</scope>
    <source>
        <strain evidence="5 6">IBT 23096</strain>
    </source>
</reference>
<dbReference type="NCBIfam" id="TIGR03429">
    <property type="entry name" value="arom_pren_DMATS"/>
    <property type="match status" value="1"/>
</dbReference>
<organism evidence="5 6">
    <name type="scientific">Aspergillus steynii IBT 23096</name>
    <dbReference type="NCBI Taxonomy" id="1392250"/>
    <lineage>
        <taxon>Eukaryota</taxon>
        <taxon>Fungi</taxon>
        <taxon>Dikarya</taxon>
        <taxon>Ascomycota</taxon>
        <taxon>Pezizomycotina</taxon>
        <taxon>Eurotiomycetes</taxon>
        <taxon>Eurotiomycetidae</taxon>
        <taxon>Eurotiales</taxon>
        <taxon>Aspergillaceae</taxon>
        <taxon>Aspergillus</taxon>
        <taxon>Aspergillus subgen. Circumdati</taxon>
    </lineage>
</organism>
<keyword evidence="2" id="KW-0808">Transferase</keyword>
<feature type="binding site" evidence="3">
    <location>
        <position position="90"/>
    </location>
    <ligand>
        <name>L-tryptophan</name>
        <dbReference type="ChEBI" id="CHEBI:57912"/>
    </ligand>
</feature>
<accession>A0A2I2GGM2</accession>
<dbReference type="GeneID" id="36551647"/>
<feature type="binding site" evidence="3">
    <location>
        <position position="194"/>
    </location>
    <ligand>
        <name>L-tryptophan</name>
        <dbReference type="ChEBI" id="CHEBI:57912"/>
    </ligand>
</feature>
<evidence type="ECO:0000256" key="3">
    <source>
        <dbReference type="PIRSR" id="PIRSR000509-1"/>
    </source>
</evidence>
<feature type="binding site" evidence="3">
    <location>
        <position position="192"/>
    </location>
    <ligand>
        <name>dimethylallyl diphosphate</name>
        <dbReference type="ChEBI" id="CHEBI:57623"/>
    </ligand>
</feature>
<keyword evidence="6" id="KW-1185">Reference proteome</keyword>
<dbReference type="PANTHER" id="PTHR40627">
    <property type="entry name" value="INDOLE PRENYLTRANSFERASE TDIB-RELATED"/>
    <property type="match status" value="1"/>
</dbReference>
<dbReference type="RefSeq" id="XP_024707331.1">
    <property type="nucleotide sequence ID" value="XM_024843947.1"/>
</dbReference>
<dbReference type="PIRSF" id="PIRSF000509">
    <property type="entry name" value="Trp_DMAT"/>
    <property type="match status" value="1"/>
</dbReference>
<name>A0A2I2GGM2_9EURO</name>
<feature type="binding site" evidence="3">
    <location>
        <position position="103"/>
    </location>
    <ligand>
        <name>dimethylallyl diphosphate</name>
        <dbReference type="ChEBI" id="CHEBI:57623"/>
    </ligand>
</feature>
<dbReference type="InterPro" id="IPR017795">
    <property type="entry name" value="ABBA_NscD-like"/>
</dbReference>
<dbReference type="InterPro" id="IPR033964">
    <property type="entry name" value="ABBA"/>
</dbReference>
<dbReference type="SFLD" id="SFLDS00036">
    <property type="entry name" value="Aromatic_Prenyltransferase"/>
    <property type="match status" value="1"/>
</dbReference>
<proteinExistence type="inferred from homology"/>
<dbReference type="OrthoDB" id="5392033at2759"/>
<comment type="similarity">
    <text evidence="1">Belongs to the tryptophan dimethylallyltransferase family.</text>
</comment>
<dbReference type="GO" id="GO:0016765">
    <property type="term" value="F:transferase activity, transferring alkyl or aryl (other than methyl) groups"/>
    <property type="evidence" value="ECO:0007669"/>
    <property type="project" value="InterPro"/>
</dbReference>
<feature type="binding site" evidence="3">
    <location>
        <position position="257"/>
    </location>
    <ligand>
        <name>dimethylallyl diphosphate</name>
        <dbReference type="ChEBI" id="CHEBI:57623"/>
    </ligand>
</feature>
<evidence type="ECO:0000256" key="2">
    <source>
        <dbReference type="ARBA" id="ARBA00022679"/>
    </source>
</evidence>
<protein>
    <submittedName>
        <fullName evidence="5">Putative dimethylallyl tryptophan synthase</fullName>
    </submittedName>
</protein>
<dbReference type="VEuPathDB" id="FungiDB:P170DRAFT_352933"/>
<sequence length="415" mass="46576">MDIKKTSVASSSVYDALVKFLIFPNLDQSEWWEAAASMLARMLSAAHYNFHQQFQYLYLFATHVIPMLGPFPKSRPGLYDCLLGGLGSLEFSQNLAQSQSLVRIAFEPTSHEASTGEDPCNRGMIDQALRRLKRVSPSLDLQLYHRLIVDLTLSDDDERALIDANELAGRPARTQSLVALDLKDGDIAVKLYLYPELKSAATGTPILQLIGDSMRKVDPGDLFSAGLAEVEDFLRRAPSTLQAYFLSCDLVSPAVTRFKLYLADLQVGFDRITDIWTLGGKLQGEETERGLQMVQDLWEALEIPPGTRAPPDRPTRPGDPPTRLPLLANLELKPRDPWPKLKIYFPLTGLNDEMVATALSSVFRRWGWEDHASTYVENVASYKPDLDLSQSSDFQAWLSFSYSIKTGPYTTMYYH</sequence>
<dbReference type="Proteomes" id="UP000234275">
    <property type="component" value="Unassembled WGS sequence"/>
</dbReference>
<dbReference type="GO" id="GO:0009820">
    <property type="term" value="P:alkaloid metabolic process"/>
    <property type="evidence" value="ECO:0007669"/>
    <property type="project" value="InterPro"/>
</dbReference>
<dbReference type="InterPro" id="IPR012148">
    <property type="entry name" value="ABBA_DMATS-like"/>
</dbReference>
<dbReference type="Pfam" id="PF11991">
    <property type="entry name" value="Trp_DMAT"/>
    <property type="match status" value="1"/>
</dbReference>
<feature type="binding site" evidence="3">
    <location>
        <position position="261"/>
    </location>
    <ligand>
        <name>dimethylallyl diphosphate</name>
        <dbReference type="ChEBI" id="CHEBI:57623"/>
    </ligand>
</feature>
<feature type="binding site" evidence="3">
    <location>
        <position position="259"/>
    </location>
    <ligand>
        <name>dimethylallyl diphosphate</name>
        <dbReference type="ChEBI" id="CHEBI:57623"/>
    </ligand>
</feature>
<feature type="region of interest" description="Disordered" evidence="4">
    <location>
        <begin position="303"/>
        <end position="323"/>
    </location>
</feature>
<feature type="binding site" evidence="3">
    <location>
        <position position="190"/>
    </location>
    <ligand>
        <name>dimethylallyl diphosphate</name>
        <dbReference type="ChEBI" id="CHEBI:57623"/>
    </ligand>
</feature>
<dbReference type="EMBL" id="MSFO01000002">
    <property type="protein sequence ID" value="PLB52029.1"/>
    <property type="molecule type" value="Genomic_DNA"/>
</dbReference>
<dbReference type="SFLD" id="SFLDG01162">
    <property type="entry name" value="I"/>
    <property type="match status" value="1"/>
</dbReference>
<comment type="caution">
    <text evidence="5">The sequence shown here is derived from an EMBL/GenBank/DDBJ whole genome shotgun (WGS) entry which is preliminary data.</text>
</comment>
<dbReference type="CDD" id="cd13929">
    <property type="entry name" value="PT-DMATS_CymD"/>
    <property type="match status" value="1"/>
</dbReference>
<evidence type="ECO:0000256" key="1">
    <source>
        <dbReference type="ARBA" id="ARBA00010209"/>
    </source>
</evidence>
<evidence type="ECO:0000256" key="4">
    <source>
        <dbReference type="SAM" id="MobiDB-lite"/>
    </source>
</evidence>
<dbReference type="PANTHER" id="PTHR40627:SF3">
    <property type="entry name" value="PRENYLTRANSFERASE ASQH2-RELATED"/>
    <property type="match status" value="1"/>
</dbReference>
<feature type="binding site" evidence="3">
    <location>
        <position position="344"/>
    </location>
    <ligand>
        <name>dimethylallyl diphosphate</name>
        <dbReference type="ChEBI" id="CHEBI:57623"/>
    </ligand>
</feature>